<dbReference type="SUPFAM" id="SSF50939">
    <property type="entry name" value="Sialidases"/>
    <property type="match status" value="1"/>
</dbReference>
<dbReference type="Proteomes" id="UP001141259">
    <property type="component" value="Unassembled WGS sequence"/>
</dbReference>
<dbReference type="Gene3D" id="2.130.10.10">
    <property type="entry name" value="YVTN repeat-like/Quinoprotein amine dehydrogenase"/>
    <property type="match status" value="1"/>
</dbReference>
<organism evidence="2 3">
    <name type="scientific">Umezawaea endophytica</name>
    <dbReference type="NCBI Taxonomy" id="1654476"/>
    <lineage>
        <taxon>Bacteria</taxon>
        <taxon>Bacillati</taxon>
        <taxon>Actinomycetota</taxon>
        <taxon>Actinomycetes</taxon>
        <taxon>Pseudonocardiales</taxon>
        <taxon>Pseudonocardiaceae</taxon>
        <taxon>Umezawaea</taxon>
    </lineage>
</organism>
<keyword evidence="1" id="KW-0732">Signal</keyword>
<dbReference type="EMBL" id="JANYMP010000048">
    <property type="protein sequence ID" value="MCS7484513.1"/>
    <property type="molecule type" value="Genomic_DNA"/>
</dbReference>
<feature type="signal peptide" evidence="1">
    <location>
        <begin position="1"/>
        <end position="22"/>
    </location>
</feature>
<dbReference type="PANTHER" id="PTHR47199:SF2">
    <property type="entry name" value="PHOTOSYSTEM II STABILITY_ASSEMBLY FACTOR HCF136, CHLOROPLASTIC"/>
    <property type="match status" value="1"/>
</dbReference>
<feature type="chain" id="PRO_5040763848" evidence="1">
    <location>
        <begin position="23"/>
        <end position="371"/>
    </location>
</feature>
<gene>
    <name evidence="2" type="ORF">NZH93_47455</name>
</gene>
<dbReference type="CDD" id="cd15482">
    <property type="entry name" value="Sialidase_non-viral"/>
    <property type="match status" value="1"/>
</dbReference>
<sequence length="371" mass="38322">MRVLGVVVAVLLSLLVPGVSSASGGLAWVIKPTGTDAQLRGLSVVDARVVWASGSKGTVLRTVDGGASWASVGPPDTAGLEFRDVEAFDALNAVVLSIGPGDSSRIYRTVDGGRSWTLAFRNAEEKAFYDCVAFFDRWRGLAMGDPVDGKFRVLSTVDGGRSWTLVPESNFPPALEGEAGFAASGQCIATSGPFDAWFATGGGASARVLHSGDGGRHWKASDTPLLSLPSAGVFAVAFRTPWQGIAVGGDYARPAEPVVGMALSGDRGRSWSVPAVAPVGYRSGVAWRGASVIAVGPTGSDVSVDGGRRWRSFDGGSFDTVDCGWGRVCWASGGKGRGGGVAGIVGGGSVEPRILRLSPWPLWLVKAGKMP</sequence>
<evidence type="ECO:0000256" key="1">
    <source>
        <dbReference type="SAM" id="SignalP"/>
    </source>
</evidence>
<evidence type="ECO:0000313" key="2">
    <source>
        <dbReference type="EMBL" id="MCS7484513.1"/>
    </source>
</evidence>
<dbReference type="Gene3D" id="2.120.10.10">
    <property type="match status" value="1"/>
</dbReference>
<reference evidence="2" key="1">
    <citation type="submission" date="2022-08" db="EMBL/GenBank/DDBJ databases">
        <authorList>
            <person name="Tistechok S."/>
            <person name="Samborskyy M."/>
            <person name="Roman I."/>
        </authorList>
    </citation>
    <scope>NUCLEOTIDE SEQUENCE</scope>
    <source>
        <strain evidence="2">DSM 103496</strain>
    </source>
</reference>
<dbReference type="InterPro" id="IPR036278">
    <property type="entry name" value="Sialidase_sf"/>
</dbReference>
<dbReference type="InterPro" id="IPR015943">
    <property type="entry name" value="WD40/YVTN_repeat-like_dom_sf"/>
</dbReference>
<proteinExistence type="predicted"/>
<comment type="caution">
    <text evidence="2">The sequence shown here is derived from an EMBL/GenBank/DDBJ whole genome shotgun (WGS) entry which is preliminary data.</text>
</comment>
<name>A0A9X3A7M0_9PSEU</name>
<dbReference type="PANTHER" id="PTHR47199">
    <property type="entry name" value="PHOTOSYSTEM II STABILITY/ASSEMBLY FACTOR HCF136, CHLOROPLASTIC"/>
    <property type="match status" value="1"/>
</dbReference>
<dbReference type="RefSeq" id="WP_259629962.1">
    <property type="nucleotide sequence ID" value="NZ_JANYMP010000048.1"/>
</dbReference>
<evidence type="ECO:0000313" key="3">
    <source>
        <dbReference type="Proteomes" id="UP001141259"/>
    </source>
</evidence>
<protein>
    <submittedName>
        <fullName evidence="2">Oxidoreductase</fullName>
    </submittedName>
</protein>
<dbReference type="AlphaFoldDB" id="A0A9X3A7M0"/>
<accession>A0A9X3A7M0</accession>
<keyword evidence="3" id="KW-1185">Reference proteome</keyword>